<dbReference type="InterPro" id="IPR006935">
    <property type="entry name" value="Helicase/UvrB_N"/>
</dbReference>
<dbReference type="InterPro" id="IPR027417">
    <property type="entry name" value="P-loop_NTPase"/>
</dbReference>
<dbReference type="Proteomes" id="UP000182589">
    <property type="component" value="Unassembled WGS sequence"/>
</dbReference>
<evidence type="ECO:0000256" key="1">
    <source>
        <dbReference type="SAM" id="MobiDB-lite"/>
    </source>
</evidence>
<name>A0A1H2V5U1_9BACL</name>
<sequence length="879" mass="100944">MKIQFERNQQYQLDAIQSVVDIFDGQPQAAGQFETRLDAGFGGLMTELGFGNELLIDWETVVKNVKRIQTRNGINQAETYSGMDFSLEMETGTGKTYVYLRTIHELHAKYGFTKFIIVVPSVAIREGVLKNLEITREHFEDIYGRQPFDYWVYDSKLVSSLRQFATSNQLQILVINIDAFNKKTNNVIHRENDRLSGHKPIEFIQSTRPVVILDEPQNMESTQAKEAIASLNPLCTLRYSATHRKMYNLLYRLGPVKAYEMKLVKRIEVDSVIDDPDFNRPFIRVESITPTKTKITAKLTIDVQGEEGPSRKTVSVSQNGTDLFDVSNGRAAYQGYIVDHIDAGNGYIAFTNGVTLHVGQAIGAHQDDVMRVQVQETVKEHLEKELRVYKEFPEGKRLKVLSLFFIDRVANYADEDGKIRKWFEEAYTELARNPRYSVLGLPPVEKVHNGYFATDRKGNAKDTSGNTQADDEAYELIMKDKERLLSREEPLRFIFSHSALREGWDNPNVFQICTLNETKSEIKKRQEIGRGLRLPVDETGQRILDHPINRLTVIANESYDDFARSLQTEIEEETGDKFPKPDNKRERRTVRRREDLRDNKDFVELWNRIKHKTRYSVEYDTKVLIEQAASAVKKMPAISTPSIYAVKSGIDITEQGVTTKMLGVRQQSVTSSSEVPDLIGYIQRQTELTRGTIAEILIQSGRLSDVFVNPQQFLDFATRAIRETLQSLMIEGIRYELTGQEYEMLKKFREDDGGFEEELSLYESRIVRVNKSVYDHIEVDSNVELEFAKALDTREDIRFFVKLPGWFKIETPVGSYNPDWAIVKQSRDEATKLYLVRETKGSTYLGDLRDSEQAKIKCGEAHFDTLNVDYRVVKSAQEV</sequence>
<dbReference type="Pfam" id="PF19778">
    <property type="entry name" value="RE_endonuc"/>
    <property type="match status" value="1"/>
</dbReference>
<dbReference type="PANTHER" id="PTHR47396">
    <property type="entry name" value="TYPE I RESTRICTION ENZYME ECOKI R PROTEIN"/>
    <property type="match status" value="1"/>
</dbReference>
<dbReference type="Pfam" id="PF04851">
    <property type="entry name" value="ResIII"/>
    <property type="match status" value="1"/>
</dbReference>
<dbReference type="InterPro" id="IPR050742">
    <property type="entry name" value="Helicase_Restrict-Modif_Enz"/>
</dbReference>
<dbReference type="STRING" id="89784.SAMN04489725_1105"/>
<accession>A0A1H2V5U1</accession>
<keyword evidence="5" id="KW-1185">Reference proteome</keyword>
<dbReference type="GO" id="GO:0005829">
    <property type="term" value="C:cytosol"/>
    <property type="evidence" value="ECO:0007669"/>
    <property type="project" value="TreeGrafter"/>
</dbReference>
<evidence type="ECO:0000313" key="5">
    <source>
        <dbReference type="Proteomes" id="UP000182589"/>
    </source>
</evidence>
<dbReference type="Gene3D" id="3.40.50.300">
    <property type="entry name" value="P-loop containing nucleotide triphosphate hydrolases"/>
    <property type="match status" value="2"/>
</dbReference>
<proteinExistence type="predicted"/>
<dbReference type="SUPFAM" id="SSF52540">
    <property type="entry name" value="P-loop containing nucleoside triphosphate hydrolases"/>
    <property type="match status" value="2"/>
</dbReference>
<feature type="domain" description="Type III restriction enzyme C-terminal endonuclease" evidence="3">
    <location>
        <begin position="770"/>
        <end position="875"/>
    </location>
</feature>
<evidence type="ECO:0000313" key="4">
    <source>
        <dbReference type="EMBL" id="SDW63701.1"/>
    </source>
</evidence>
<feature type="domain" description="Helicase/UvrB N-terminal" evidence="2">
    <location>
        <begin position="84"/>
        <end position="243"/>
    </location>
</feature>
<feature type="compositionally biased region" description="Basic and acidic residues" evidence="1">
    <location>
        <begin position="575"/>
        <end position="585"/>
    </location>
</feature>
<dbReference type="EMBL" id="FNOJ01000010">
    <property type="protein sequence ID" value="SDW63701.1"/>
    <property type="molecule type" value="Genomic_DNA"/>
</dbReference>
<dbReference type="RefSeq" id="WP_074693228.1">
    <property type="nucleotide sequence ID" value="NZ_FNOJ01000010.1"/>
</dbReference>
<dbReference type="GO" id="GO:0015668">
    <property type="term" value="F:type III site-specific deoxyribonuclease activity"/>
    <property type="evidence" value="ECO:0007669"/>
    <property type="project" value="InterPro"/>
</dbReference>
<protein>
    <submittedName>
        <fullName evidence="4">Type III restriction enzyme</fullName>
    </submittedName>
</protein>
<dbReference type="PANTHER" id="PTHR47396:SF1">
    <property type="entry name" value="ATP-DEPENDENT HELICASE IRC3-RELATED"/>
    <property type="match status" value="1"/>
</dbReference>
<feature type="region of interest" description="Disordered" evidence="1">
    <location>
        <begin position="571"/>
        <end position="590"/>
    </location>
</feature>
<evidence type="ECO:0000259" key="2">
    <source>
        <dbReference type="Pfam" id="PF04851"/>
    </source>
</evidence>
<dbReference type="InterPro" id="IPR045572">
    <property type="entry name" value="RE_endonuc_C"/>
</dbReference>
<gene>
    <name evidence="4" type="ORF">SAMN04489725_1105</name>
</gene>
<dbReference type="GO" id="GO:0003677">
    <property type="term" value="F:DNA binding"/>
    <property type="evidence" value="ECO:0007669"/>
    <property type="project" value="InterPro"/>
</dbReference>
<dbReference type="AlphaFoldDB" id="A0A1H2V5U1"/>
<evidence type="ECO:0000259" key="3">
    <source>
        <dbReference type="Pfam" id="PF19778"/>
    </source>
</evidence>
<dbReference type="GO" id="GO:0005524">
    <property type="term" value="F:ATP binding"/>
    <property type="evidence" value="ECO:0007669"/>
    <property type="project" value="InterPro"/>
</dbReference>
<organism evidence="4 5">
    <name type="scientific">Alicyclobacillus hesperidum</name>
    <dbReference type="NCBI Taxonomy" id="89784"/>
    <lineage>
        <taxon>Bacteria</taxon>
        <taxon>Bacillati</taxon>
        <taxon>Bacillota</taxon>
        <taxon>Bacilli</taxon>
        <taxon>Bacillales</taxon>
        <taxon>Alicyclobacillaceae</taxon>
        <taxon>Alicyclobacillus</taxon>
    </lineage>
</organism>
<reference evidence="5" key="1">
    <citation type="submission" date="2016-10" db="EMBL/GenBank/DDBJ databases">
        <authorList>
            <person name="Varghese N."/>
        </authorList>
    </citation>
    <scope>NUCLEOTIDE SEQUENCE [LARGE SCALE GENOMIC DNA]</scope>
    <source>
        <strain evidence="5">DSM 12489</strain>
    </source>
</reference>